<feature type="transmembrane region" description="Helical" evidence="1">
    <location>
        <begin position="179"/>
        <end position="198"/>
    </location>
</feature>
<feature type="transmembrane region" description="Helical" evidence="1">
    <location>
        <begin position="35"/>
        <end position="53"/>
    </location>
</feature>
<feature type="domain" description="EamA" evidence="2">
    <location>
        <begin position="150"/>
        <end position="280"/>
    </location>
</feature>
<feature type="transmembrane region" description="Helical" evidence="1">
    <location>
        <begin position="237"/>
        <end position="257"/>
    </location>
</feature>
<dbReference type="RefSeq" id="WP_109836034.1">
    <property type="nucleotide sequence ID" value="NZ_QGKM01000004.1"/>
</dbReference>
<dbReference type="InterPro" id="IPR037185">
    <property type="entry name" value="EmrE-like"/>
</dbReference>
<dbReference type="InterPro" id="IPR000620">
    <property type="entry name" value="EamA_dom"/>
</dbReference>
<dbReference type="Pfam" id="PF00892">
    <property type="entry name" value="EamA"/>
    <property type="match status" value="2"/>
</dbReference>
<dbReference type="GO" id="GO:0016020">
    <property type="term" value="C:membrane"/>
    <property type="evidence" value="ECO:0007669"/>
    <property type="project" value="InterPro"/>
</dbReference>
<organism evidence="3 4">
    <name type="scientific">Leucothrix pacifica</name>
    <dbReference type="NCBI Taxonomy" id="1247513"/>
    <lineage>
        <taxon>Bacteria</taxon>
        <taxon>Pseudomonadati</taxon>
        <taxon>Pseudomonadota</taxon>
        <taxon>Gammaproteobacteria</taxon>
        <taxon>Thiotrichales</taxon>
        <taxon>Thiotrichaceae</taxon>
        <taxon>Leucothrix</taxon>
    </lineage>
</organism>
<keyword evidence="1" id="KW-1133">Transmembrane helix</keyword>
<accession>A0A317CPA4</accession>
<keyword evidence="1" id="KW-0472">Membrane</keyword>
<dbReference type="PANTHER" id="PTHR22911:SF76">
    <property type="entry name" value="EAMA DOMAIN-CONTAINING PROTEIN"/>
    <property type="match status" value="1"/>
</dbReference>
<feature type="transmembrane region" description="Helical" evidence="1">
    <location>
        <begin position="150"/>
        <end position="167"/>
    </location>
</feature>
<dbReference type="OrthoDB" id="7065924at2"/>
<protein>
    <submittedName>
        <fullName evidence="3">EamA family transporter</fullName>
    </submittedName>
</protein>
<comment type="caution">
    <text evidence="3">The sequence shown here is derived from an EMBL/GenBank/DDBJ whole genome shotgun (WGS) entry which is preliminary data.</text>
</comment>
<gene>
    <name evidence="3" type="ORF">DKW60_02215</name>
</gene>
<feature type="transmembrane region" description="Helical" evidence="1">
    <location>
        <begin position="263"/>
        <end position="282"/>
    </location>
</feature>
<feature type="transmembrane region" description="Helical" evidence="1">
    <location>
        <begin position="119"/>
        <end position="138"/>
    </location>
</feature>
<dbReference type="SUPFAM" id="SSF103481">
    <property type="entry name" value="Multidrug resistance efflux transporter EmrE"/>
    <property type="match status" value="1"/>
</dbReference>
<reference evidence="3 4" key="1">
    <citation type="submission" date="2018-05" db="EMBL/GenBank/DDBJ databases">
        <title>Leucothrix arctica sp. nov., isolated from Arctic seawater.</title>
        <authorList>
            <person name="Choi A."/>
            <person name="Baek K."/>
        </authorList>
    </citation>
    <scope>NUCLEOTIDE SEQUENCE [LARGE SCALE GENOMIC DNA]</scope>
    <source>
        <strain evidence="3 4">JCM 18388</strain>
    </source>
</reference>
<dbReference type="AlphaFoldDB" id="A0A317CPA4"/>
<evidence type="ECO:0000256" key="1">
    <source>
        <dbReference type="SAM" id="Phobius"/>
    </source>
</evidence>
<proteinExistence type="predicted"/>
<feature type="transmembrane region" description="Helical" evidence="1">
    <location>
        <begin position="94"/>
        <end position="112"/>
    </location>
</feature>
<evidence type="ECO:0000313" key="3">
    <source>
        <dbReference type="EMBL" id="PWR00389.1"/>
    </source>
</evidence>
<feature type="domain" description="EamA" evidence="2">
    <location>
        <begin position="8"/>
        <end position="137"/>
    </location>
</feature>
<dbReference type="Proteomes" id="UP000245539">
    <property type="component" value="Unassembled WGS sequence"/>
</dbReference>
<feature type="transmembrane region" description="Helical" evidence="1">
    <location>
        <begin position="65"/>
        <end position="82"/>
    </location>
</feature>
<name>A0A317CPA4_9GAMM</name>
<evidence type="ECO:0000313" key="4">
    <source>
        <dbReference type="Proteomes" id="UP000245539"/>
    </source>
</evidence>
<evidence type="ECO:0000259" key="2">
    <source>
        <dbReference type="Pfam" id="PF00892"/>
    </source>
</evidence>
<keyword evidence="4" id="KW-1185">Reference proteome</keyword>
<dbReference type="EMBL" id="QGKM01000004">
    <property type="protein sequence ID" value="PWR00389.1"/>
    <property type="molecule type" value="Genomic_DNA"/>
</dbReference>
<dbReference type="PANTHER" id="PTHR22911">
    <property type="entry name" value="ACYL-MALONYL CONDENSING ENZYME-RELATED"/>
    <property type="match status" value="1"/>
</dbReference>
<feature type="transmembrane region" description="Helical" evidence="1">
    <location>
        <begin position="210"/>
        <end position="228"/>
    </location>
</feature>
<keyword evidence="1" id="KW-0812">Transmembrane</keyword>
<sequence>MTRSASTLTGFSAILLWSLLALFTAASGKVPPFQLMAMTFALGGMIGVLSWIFRPHAIRELRQPISVWVLGVGGLFGYHFFYFTALKNAPPIEAGLIAYLWPLLIILFSSLLPGERLRWYHLVGGILGLSGAALIVTGGSSVDFNAEYTLGYSAALLCALIWSAYSVTLRRFSAVSTDVVTGFCLATALCALIAHGIMEETVWPASTSEWLAVFGLGLGPVGLAFYTWDYGMKHGDINVLGAGSYLAPLLSSLALVAAGFADFSWAIGTACVLITLGAVIAAKDMIRFNMPGFKANRGNDQTT</sequence>